<dbReference type="HOGENOM" id="CLU_057752_1_0_1"/>
<dbReference type="PANTHER" id="PTHR47843">
    <property type="entry name" value="BTB DOMAIN-CONTAINING PROTEIN-RELATED"/>
    <property type="match status" value="1"/>
</dbReference>
<dbReference type="AlphaFoldDB" id="N1PSD7"/>
<name>N1PSD7_DOTSN</name>
<dbReference type="Pfam" id="PF00651">
    <property type="entry name" value="BTB"/>
    <property type="match status" value="1"/>
</dbReference>
<dbReference type="CDD" id="cd18186">
    <property type="entry name" value="BTB_POZ_ZBTB_KLHL-like"/>
    <property type="match status" value="1"/>
</dbReference>
<dbReference type="SUPFAM" id="SSF54695">
    <property type="entry name" value="POZ domain"/>
    <property type="match status" value="1"/>
</dbReference>
<feature type="domain" description="BTB" evidence="2">
    <location>
        <begin position="28"/>
        <end position="98"/>
    </location>
</feature>
<dbReference type="Proteomes" id="UP000016933">
    <property type="component" value="Unassembled WGS sequence"/>
</dbReference>
<dbReference type="InterPro" id="IPR011333">
    <property type="entry name" value="SKP1/BTB/POZ_sf"/>
</dbReference>
<dbReference type="OMA" id="FIYSFEY"/>
<dbReference type="InterPro" id="IPR000210">
    <property type="entry name" value="BTB/POZ_dom"/>
</dbReference>
<dbReference type="PANTHER" id="PTHR47843:SF5">
    <property type="entry name" value="BTB_POZ DOMAIN PROTEIN"/>
    <property type="match status" value="1"/>
</dbReference>
<evidence type="ECO:0000313" key="4">
    <source>
        <dbReference type="Proteomes" id="UP000016933"/>
    </source>
</evidence>
<gene>
    <name evidence="3" type="ORF">DOTSEDRAFT_128282</name>
</gene>
<dbReference type="SMART" id="SM00225">
    <property type="entry name" value="BTB"/>
    <property type="match status" value="1"/>
</dbReference>
<dbReference type="eggNOG" id="ENOG502SQDU">
    <property type="taxonomic scope" value="Eukaryota"/>
</dbReference>
<dbReference type="STRING" id="675120.N1PSD7"/>
<reference evidence="4" key="1">
    <citation type="journal article" date="2012" name="PLoS Genet.">
        <title>The genomes of the fungal plant pathogens Cladosporium fulvum and Dothistroma septosporum reveal adaptation to different hosts and lifestyles but also signatures of common ancestry.</title>
        <authorList>
            <person name="de Wit P.J.G.M."/>
            <person name="van der Burgt A."/>
            <person name="Oekmen B."/>
            <person name="Stergiopoulos I."/>
            <person name="Abd-Elsalam K.A."/>
            <person name="Aerts A.L."/>
            <person name="Bahkali A.H."/>
            <person name="Beenen H.G."/>
            <person name="Chettri P."/>
            <person name="Cox M.P."/>
            <person name="Datema E."/>
            <person name="de Vries R.P."/>
            <person name="Dhillon B."/>
            <person name="Ganley A.R."/>
            <person name="Griffiths S.A."/>
            <person name="Guo Y."/>
            <person name="Hamelin R.C."/>
            <person name="Henrissat B."/>
            <person name="Kabir M.S."/>
            <person name="Jashni M.K."/>
            <person name="Kema G."/>
            <person name="Klaubauf S."/>
            <person name="Lapidus A."/>
            <person name="Levasseur A."/>
            <person name="Lindquist E."/>
            <person name="Mehrabi R."/>
            <person name="Ohm R.A."/>
            <person name="Owen T.J."/>
            <person name="Salamov A."/>
            <person name="Schwelm A."/>
            <person name="Schijlen E."/>
            <person name="Sun H."/>
            <person name="van den Burg H.A."/>
            <person name="van Ham R.C.H.J."/>
            <person name="Zhang S."/>
            <person name="Goodwin S.B."/>
            <person name="Grigoriev I.V."/>
            <person name="Collemare J."/>
            <person name="Bradshaw R.E."/>
        </authorList>
    </citation>
    <scope>NUCLEOTIDE SEQUENCE [LARGE SCALE GENOMIC DNA]</scope>
    <source>
        <strain evidence="4">NZE10 / CBS 128990</strain>
    </source>
</reference>
<feature type="region of interest" description="Disordered" evidence="1">
    <location>
        <begin position="282"/>
        <end position="303"/>
    </location>
</feature>
<protein>
    <recommendedName>
        <fullName evidence="2">BTB domain-containing protein</fullName>
    </recommendedName>
</protein>
<dbReference type="EMBL" id="KB446538">
    <property type="protein sequence ID" value="EME45280.1"/>
    <property type="molecule type" value="Genomic_DNA"/>
</dbReference>
<dbReference type="OrthoDB" id="3649185at2759"/>
<sequence>MATPGDLAPGYKPLVESITSHFHNAEFSDLTITCGSDSWPVHKMIVCSRSDFFKKACDGRFKAMTQESDGIISLPDDNPAVVRQMLKYLYTADYEDDTTFVPGDTPEAVPALLFNVYVHTIAEKYDIPALTKLAEAKFSQRADTEWSTSGFADAIAEMYDTAPESKGVLQEKALELSTTHAKELYTEGDSRFKEVAATLSPFTSELFGRCMILGSRGSPSHGSCPSCAIPLHMSFDKSSHYDCPCCRANFSGVQWTSNPSIVMAEFSCGHCQISFSSKALECSKGSSSKGLSRRTSKTSHKDSRYCPCCGALAHCLQLCPKNESSQP</sequence>
<evidence type="ECO:0000259" key="2">
    <source>
        <dbReference type="PROSITE" id="PS50097"/>
    </source>
</evidence>
<reference evidence="3 4" key="2">
    <citation type="journal article" date="2012" name="PLoS Pathog.">
        <title>Diverse lifestyles and strategies of plant pathogenesis encoded in the genomes of eighteen Dothideomycetes fungi.</title>
        <authorList>
            <person name="Ohm R.A."/>
            <person name="Feau N."/>
            <person name="Henrissat B."/>
            <person name="Schoch C.L."/>
            <person name="Horwitz B.A."/>
            <person name="Barry K.W."/>
            <person name="Condon B.J."/>
            <person name="Copeland A.C."/>
            <person name="Dhillon B."/>
            <person name="Glaser F."/>
            <person name="Hesse C.N."/>
            <person name="Kosti I."/>
            <person name="LaButti K."/>
            <person name="Lindquist E.A."/>
            <person name="Lucas S."/>
            <person name="Salamov A.A."/>
            <person name="Bradshaw R.E."/>
            <person name="Ciuffetti L."/>
            <person name="Hamelin R.C."/>
            <person name="Kema G.H.J."/>
            <person name="Lawrence C."/>
            <person name="Scott J.A."/>
            <person name="Spatafora J.W."/>
            <person name="Turgeon B.G."/>
            <person name="de Wit P.J.G.M."/>
            <person name="Zhong S."/>
            <person name="Goodwin S.B."/>
            <person name="Grigoriev I.V."/>
        </authorList>
    </citation>
    <scope>NUCLEOTIDE SEQUENCE [LARGE SCALE GENOMIC DNA]</scope>
    <source>
        <strain evidence="4">NZE10 / CBS 128990</strain>
    </source>
</reference>
<dbReference type="PROSITE" id="PS50097">
    <property type="entry name" value="BTB"/>
    <property type="match status" value="1"/>
</dbReference>
<proteinExistence type="predicted"/>
<organism evidence="3 4">
    <name type="scientific">Dothistroma septosporum (strain NZE10 / CBS 128990)</name>
    <name type="common">Red band needle blight fungus</name>
    <name type="synonym">Mycosphaerella pini</name>
    <dbReference type="NCBI Taxonomy" id="675120"/>
    <lineage>
        <taxon>Eukaryota</taxon>
        <taxon>Fungi</taxon>
        <taxon>Dikarya</taxon>
        <taxon>Ascomycota</taxon>
        <taxon>Pezizomycotina</taxon>
        <taxon>Dothideomycetes</taxon>
        <taxon>Dothideomycetidae</taxon>
        <taxon>Mycosphaerellales</taxon>
        <taxon>Mycosphaerellaceae</taxon>
        <taxon>Dothistroma</taxon>
    </lineage>
</organism>
<dbReference type="Gene3D" id="3.30.710.10">
    <property type="entry name" value="Potassium Channel Kv1.1, Chain A"/>
    <property type="match status" value="1"/>
</dbReference>
<evidence type="ECO:0000313" key="3">
    <source>
        <dbReference type="EMBL" id="EME45280.1"/>
    </source>
</evidence>
<accession>N1PSD7</accession>
<evidence type="ECO:0000256" key="1">
    <source>
        <dbReference type="SAM" id="MobiDB-lite"/>
    </source>
</evidence>
<keyword evidence="4" id="KW-1185">Reference proteome</keyword>